<dbReference type="PANTHER" id="PTHR43771:SF2">
    <property type="entry name" value="PHOSPHOMANNOMUTASE_PHOSPHOGLUCOMUTASE"/>
    <property type="match status" value="1"/>
</dbReference>
<feature type="region of interest" description="Disordered" evidence="10">
    <location>
        <begin position="271"/>
        <end position="315"/>
    </location>
</feature>
<dbReference type="RefSeq" id="WP_063673548.1">
    <property type="nucleotide sequence ID" value="NZ_CP014841.1"/>
</dbReference>
<feature type="domain" description="Alpha-D-phosphohexomutase C-terminal" evidence="12">
    <location>
        <begin position="693"/>
        <end position="763"/>
    </location>
</feature>
<comment type="pathway">
    <text evidence="3">Nucleotide-sugar biosynthesis; GDP-alpha-D-mannose biosynthesis; alpha-D-mannose 1-phosphate from D-fructose 6-phosphate: step 2/2.</text>
</comment>
<proteinExistence type="inferred from homology"/>
<protein>
    <recommendedName>
        <fullName evidence="5">phosphomannomutase</fullName>
        <ecNumber evidence="5">5.4.2.8</ecNumber>
    </recommendedName>
</protein>
<dbReference type="SUPFAM" id="SSF55957">
    <property type="entry name" value="Phosphoglucomutase, C-terminal domain"/>
    <property type="match status" value="1"/>
</dbReference>
<dbReference type="PATRIC" id="fig|445710.3.peg.3071"/>
<dbReference type="KEGG" id="dtx:ATSB10_30710"/>
<evidence type="ECO:0000256" key="4">
    <source>
        <dbReference type="ARBA" id="ARBA00010231"/>
    </source>
</evidence>
<dbReference type="Pfam" id="PF00408">
    <property type="entry name" value="PGM_PMM_IV"/>
    <property type="match status" value="1"/>
</dbReference>
<sequence length="776" mass="83067">MGLSWGKTKALAEVDWRRLLPLAVGTLLIVLGLFAGWQAWLIANEGQANDRVHQAQAEAVRAVSSALDGQRRAVRNALDRVDPATLAADANTAVAAVKAAVPEARVVEFYSPSLGEVLHANYREFGYAKAAQLIAAQSIDGPALAESVNARDGRHVSFAMPIGPLQHPLAWAWVEVPFEPVARAFNAVSPAGGRIELRQGDDRADLGLLSHGNASAVPEEDSGKPVPNSAFSVTAALPAAFIVLPRQWPLAALLSLLGLGAGVWLLRVRGERPSDDAPEPAAEEVPLPPRRERVRPAIPPPASPPPGPQPKAPPPVVAIDPSIFRAYDVRGVVGKTLDRPVAKRLGQAIGGMMREQGLREIVVGRDGRNSGPELAGALAEGLQLAGIDVIDIGAVPTPVVYYAAFRLNTGCGVAVTGSHNPPEYNGFKIVLGGQTLAEAAIQDLYRRIVEGDLPDDGHGSSRNLDVVPDYIERIASDVQAERTLKVVVDCGNGIAGALAPQVLEGIGCEVVPLYCDVDGSFPNHHPDPSDPANLEDLILAVKQTGADLGVAFDGDGDRLGVVTREGEIVYPDRVLMLFARDVLARQPGATIIYDVKCTGHLKGQILDAGGSPLMWRTGHSLMKAKMRETGAELAGEMSGHFFFKERWYGFDDGIYAAARLLEILAGDLEDRTPEDIFATCPKGVSTPELKIDLAEGEQKRFMDAFREKASFPDATLVTIDGVRADWPDGWGLVRASNTTPTLVLRFDADNPTALKRIQQVFREQLFLVKPGLKLPF</sequence>
<dbReference type="STRING" id="445710.ATSB10_30710"/>
<dbReference type="InterPro" id="IPR005843">
    <property type="entry name" value="A-D-PHexomutase_C"/>
</dbReference>
<keyword evidence="7" id="KW-0479">Metal-binding</keyword>
<dbReference type="SUPFAM" id="SSF53738">
    <property type="entry name" value="Phosphoglucomutase, first 3 domains"/>
    <property type="match status" value="3"/>
</dbReference>
<dbReference type="EMBL" id="CP014841">
    <property type="protein sequence ID" value="AND70525.1"/>
    <property type="molecule type" value="Genomic_DNA"/>
</dbReference>
<evidence type="ECO:0000259" key="15">
    <source>
        <dbReference type="Pfam" id="PF02880"/>
    </source>
</evidence>
<comment type="similarity">
    <text evidence="4">Belongs to the phosphohexose mutase family.</text>
</comment>
<keyword evidence="11" id="KW-0472">Membrane</keyword>
<dbReference type="InterPro" id="IPR005844">
    <property type="entry name" value="A-D-PHexomutase_a/b/a-I"/>
</dbReference>
<evidence type="ECO:0000259" key="12">
    <source>
        <dbReference type="Pfam" id="PF00408"/>
    </source>
</evidence>
<evidence type="ECO:0000256" key="1">
    <source>
        <dbReference type="ARBA" id="ARBA00000586"/>
    </source>
</evidence>
<comment type="catalytic activity">
    <reaction evidence="1">
        <text>alpha-D-mannose 1-phosphate = D-mannose 6-phosphate</text>
        <dbReference type="Rhea" id="RHEA:11140"/>
        <dbReference type="ChEBI" id="CHEBI:58409"/>
        <dbReference type="ChEBI" id="CHEBI:58735"/>
        <dbReference type="EC" id="5.4.2.8"/>
    </reaction>
</comment>
<keyword evidence="17" id="KW-1185">Reference proteome</keyword>
<gene>
    <name evidence="16" type="ORF">ATSB10_30710</name>
</gene>
<evidence type="ECO:0000256" key="6">
    <source>
        <dbReference type="ARBA" id="ARBA00022553"/>
    </source>
</evidence>
<evidence type="ECO:0000256" key="8">
    <source>
        <dbReference type="ARBA" id="ARBA00022842"/>
    </source>
</evidence>
<keyword evidence="9" id="KW-0413">Isomerase</keyword>
<dbReference type="AlphaFoldDB" id="A0A169GWX8"/>
<dbReference type="PRINTS" id="PR00509">
    <property type="entry name" value="PGMPMM"/>
</dbReference>
<reference evidence="16 17" key="1">
    <citation type="submission" date="2016-02" db="EMBL/GenBank/DDBJ databases">
        <title>Complete genome sequencing and analysis of ATSB10, Dyella thiooxydans isolated from rhizosphere soil of sunflower (Helianthus annuus L.).</title>
        <authorList>
            <person name="Lee Y."/>
            <person name="Hwangbo K."/>
            <person name="Chung H."/>
            <person name="Yoo J."/>
            <person name="Kim K.Y."/>
            <person name="Sa T.M."/>
            <person name="Um Y."/>
            <person name="Madhaiyan M."/>
        </authorList>
    </citation>
    <scope>NUCLEOTIDE SEQUENCE [LARGE SCALE GENOMIC DNA]</scope>
    <source>
        <strain evidence="16 17">ATSB10</strain>
    </source>
</reference>
<name>A0A169GWX8_9GAMM</name>
<keyword evidence="8" id="KW-0460">Magnesium</keyword>
<dbReference type="PROSITE" id="PS00710">
    <property type="entry name" value="PGM_PMM"/>
    <property type="match status" value="1"/>
</dbReference>
<evidence type="ECO:0000256" key="9">
    <source>
        <dbReference type="ARBA" id="ARBA00023235"/>
    </source>
</evidence>
<evidence type="ECO:0000259" key="13">
    <source>
        <dbReference type="Pfam" id="PF02878"/>
    </source>
</evidence>
<dbReference type="Pfam" id="PF02880">
    <property type="entry name" value="PGM_PMM_III"/>
    <property type="match status" value="1"/>
</dbReference>
<dbReference type="EC" id="5.4.2.8" evidence="5"/>
<dbReference type="Gene3D" id="3.30.310.50">
    <property type="entry name" value="Alpha-D-phosphohexomutase, C-terminal domain"/>
    <property type="match status" value="1"/>
</dbReference>
<organism evidence="16 17">
    <name type="scientific">Dyella thiooxydans</name>
    <dbReference type="NCBI Taxonomy" id="445710"/>
    <lineage>
        <taxon>Bacteria</taxon>
        <taxon>Pseudomonadati</taxon>
        <taxon>Pseudomonadota</taxon>
        <taxon>Gammaproteobacteria</taxon>
        <taxon>Lysobacterales</taxon>
        <taxon>Rhodanobacteraceae</taxon>
        <taxon>Dyella</taxon>
    </lineage>
</organism>
<dbReference type="GO" id="GO:0004615">
    <property type="term" value="F:phosphomannomutase activity"/>
    <property type="evidence" value="ECO:0007669"/>
    <property type="project" value="UniProtKB-EC"/>
</dbReference>
<accession>A0A169GWX8</accession>
<dbReference type="Pfam" id="PF02878">
    <property type="entry name" value="PGM_PMM_I"/>
    <property type="match status" value="1"/>
</dbReference>
<dbReference type="InterPro" id="IPR005841">
    <property type="entry name" value="Alpha-D-phosphohexomutase_SF"/>
</dbReference>
<dbReference type="Gene3D" id="3.40.120.10">
    <property type="entry name" value="Alpha-D-Glucose-1,6-Bisphosphate, subunit A, domain 3"/>
    <property type="match status" value="3"/>
</dbReference>
<dbReference type="InterPro" id="IPR005846">
    <property type="entry name" value="A-D-PHexomutase_a/b/a-III"/>
</dbReference>
<dbReference type="Pfam" id="PF02879">
    <property type="entry name" value="PGM_PMM_II"/>
    <property type="match status" value="1"/>
</dbReference>
<feature type="compositionally biased region" description="Pro residues" evidence="10">
    <location>
        <begin position="297"/>
        <end position="315"/>
    </location>
</feature>
<dbReference type="InterPro" id="IPR016066">
    <property type="entry name" value="A-D-PHexomutase_CS"/>
</dbReference>
<dbReference type="PANTHER" id="PTHR43771">
    <property type="entry name" value="PHOSPHOMANNOMUTASE"/>
    <property type="match status" value="1"/>
</dbReference>
<dbReference type="InterPro" id="IPR005845">
    <property type="entry name" value="A-D-PHexomutase_a/b/a-II"/>
</dbReference>
<dbReference type="CDD" id="cd03089">
    <property type="entry name" value="PMM_PGM"/>
    <property type="match status" value="1"/>
</dbReference>
<evidence type="ECO:0000256" key="3">
    <source>
        <dbReference type="ARBA" id="ARBA00004699"/>
    </source>
</evidence>
<evidence type="ECO:0000256" key="5">
    <source>
        <dbReference type="ARBA" id="ARBA00012730"/>
    </source>
</evidence>
<dbReference type="OrthoDB" id="9803322at2"/>
<evidence type="ECO:0000259" key="14">
    <source>
        <dbReference type="Pfam" id="PF02879"/>
    </source>
</evidence>
<dbReference type="GO" id="GO:0000287">
    <property type="term" value="F:magnesium ion binding"/>
    <property type="evidence" value="ECO:0007669"/>
    <property type="project" value="InterPro"/>
</dbReference>
<dbReference type="InterPro" id="IPR016055">
    <property type="entry name" value="A-D-PHexomutase_a/b/a-I/II/III"/>
</dbReference>
<dbReference type="GO" id="GO:0005975">
    <property type="term" value="P:carbohydrate metabolic process"/>
    <property type="evidence" value="ECO:0007669"/>
    <property type="project" value="InterPro"/>
</dbReference>
<evidence type="ECO:0000256" key="11">
    <source>
        <dbReference type="SAM" id="Phobius"/>
    </source>
</evidence>
<evidence type="ECO:0000313" key="17">
    <source>
        <dbReference type="Proteomes" id="UP000077255"/>
    </source>
</evidence>
<feature type="domain" description="Alpha-D-phosphohexomutase alpha/beta/alpha" evidence="15">
    <location>
        <begin position="571"/>
        <end position="677"/>
    </location>
</feature>
<dbReference type="Proteomes" id="UP000077255">
    <property type="component" value="Chromosome"/>
</dbReference>
<evidence type="ECO:0000256" key="10">
    <source>
        <dbReference type="SAM" id="MobiDB-lite"/>
    </source>
</evidence>
<feature type="domain" description="Alpha-D-phosphohexomutase alpha/beta/alpha" evidence="14">
    <location>
        <begin position="469"/>
        <end position="566"/>
    </location>
</feature>
<feature type="domain" description="Alpha-D-phosphohexomutase alpha/beta/alpha" evidence="13">
    <location>
        <begin position="323"/>
        <end position="450"/>
    </location>
</feature>
<feature type="transmembrane region" description="Helical" evidence="11">
    <location>
        <begin position="20"/>
        <end position="43"/>
    </location>
</feature>
<keyword evidence="11" id="KW-1133">Transmembrane helix</keyword>
<evidence type="ECO:0000313" key="16">
    <source>
        <dbReference type="EMBL" id="AND70525.1"/>
    </source>
</evidence>
<keyword evidence="11" id="KW-0812">Transmembrane</keyword>
<evidence type="ECO:0000256" key="7">
    <source>
        <dbReference type="ARBA" id="ARBA00022723"/>
    </source>
</evidence>
<keyword evidence="6" id="KW-0597">Phosphoprotein</keyword>
<comment type="cofactor">
    <cofactor evidence="2">
        <name>Mg(2+)</name>
        <dbReference type="ChEBI" id="CHEBI:18420"/>
    </cofactor>
</comment>
<dbReference type="InterPro" id="IPR036900">
    <property type="entry name" value="A-D-PHexomutase_C_sf"/>
</dbReference>
<evidence type="ECO:0000256" key="2">
    <source>
        <dbReference type="ARBA" id="ARBA00001946"/>
    </source>
</evidence>
<dbReference type="FunFam" id="3.40.120.10:FF:000021">
    <property type="entry name" value="Phosphomannomutase/phosphoglucomutase"/>
    <property type="match status" value="1"/>
</dbReference>